<protein>
    <submittedName>
        <fullName evidence="2">Uncharacterized protein</fullName>
    </submittedName>
</protein>
<dbReference type="EMBL" id="CAMPGE010017427">
    <property type="protein sequence ID" value="CAI2375912.1"/>
    <property type="molecule type" value="Genomic_DNA"/>
</dbReference>
<evidence type="ECO:0000256" key="1">
    <source>
        <dbReference type="SAM" id="MobiDB-lite"/>
    </source>
</evidence>
<reference evidence="2" key="1">
    <citation type="submission" date="2023-07" db="EMBL/GenBank/DDBJ databases">
        <authorList>
            <consortium name="AG Swart"/>
            <person name="Singh M."/>
            <person name="Singh A."/>
            <person name="Seah K."/>
            <person name="Emmerich C."/>
        </authorList>
    </citation>
    <scope>NUCLEOTIDE SEQUENCE</scope>
    <source>
        <strain evidence="2">DP1</strain>
    </source>
</reference>
<feature type="compositionally biased region" description="Polar residues" evidence="1">
    <location>
        <begin position="112"/>
        <end position="130"/>
    </location>
</feature>
<comment type="caution">
    <text evidence="2">The sequence shown here is derived from an EMBL/GenBank/DDBJ whole genome shotgun (WGS) entry which is preliminary data.</text>
</comment>
<organism evidence="2 3">
    <name type="scientific">Euplotes crassus</name>
    <dbReference type="NCBI Taxonomy" id="5936"/>
    <lineage>
        <taxon>Eukaryota</taxon>
        <taxon>Sar</taxon>
        <taxon>Alveolata</taxon>
        <taxon>Ciliophora</taxon>
        <taxon>Intramacronucleata</taxon>
        <taxon>Spirotrichea</taxon>
        <taxon>Hypotrichia</taxon>
        <taxon>Euplotida</taxon>
        <taxon>Euplotidae</taxon>
        <taxon>Moneuplotes</taxon>
    </lineage>
</organism>
<dbReference type="AlphaFoldDB" id="A0AAD1XNH4"/>
<dbReference type="Proteomes" id="UP001295684">
    <property type="component" value="Unassembled WGS sequence"/>
</dbReference>
<feature type="compositionally biased region" description="Acidic residues" evidence="1">
    <location>
        <begin position="265"/>
        <end position="275"/>
    </location>
</feature>
<sequence length="295" mass="32356">MEQKHSIGVGGDEDEIDCFSPNFDPQIHCSSDGLTGTSTVKKEVAKIPKKKMKTASFSTNPSPYDHDPEEEKIITSKQEKYTSGDGCDVETHEVLCGPAFDDPPQAEPIVSETASTTAPNSNTEKAQNSLSSMLSGFQLESYEDKENDIEKRMKEYIAEVEASLGPQASSDACIGTDNDFSMQTSYKESEPEPEEEDDKLKNLFTAPSPIDSGIDISSFRVSGVIEEWQELANEKTYANICEVMDQQQELDHYAQQQEANQNPEAEGEDPVDSSEAEVSQREHESGADTEATTAA</sequence>
<proteinExistence type="predicted"/>
<feature type="region of interest" description="Disordered" evidence="1">
    <location>
        <begin position="94"/>
        <end position="130"/>
    </location>
</feature>
<feature type="region of interest" description="Disordered" evidence="1">
    <location>
        <begin position="164"/>
        <end position="208"/>
    </location>
</feature>
<feature type="compositionally biased region" description="Low complexity" evidence="1">
    <location>
        <begin position="254"/>
        <end position="264"/>
    </location>
</feature>
<feature type="region of interest" description="Disordered" evidence="1">
    <location>
        <begin position="248"/>
        <end position="295"/>
    </location>
</feature>
<name>A0AAD1XNH4_EUPCR</name>
<evidence type="ECO:0000313" key="2">
    <source>
        <dbReference type="EMBL" id="CAI2375912.1"/>
    </source>
</evidence>
<feature type="region of interest" description="Disordered" evidence="1">
    <location>
        <begin position="1"/>
        <end position="22"/>
    </location>
</feature>
<evidence type="ECO:0000313" key="3">
    <source>
        <dbReference type="Proteomes" id="UP001295684"/>
    </source>
</evidence>
<gene>
    <name evidence="2" type="ORF">ECRASSUSDP1_LOCUS17278</name>
</gene>
<accession>A0AAD1XNH4</accession>
<keyword evidence="3" id="KW-1185">Reference proteome</keyword>
<feature type="region of interest" description="Disordered" evidence="1">
    <location>
        <begin position="46"/>
        <end position="69"/>
    </location>
</feature>